<dbReference type="InterPro" id="IPR000890">
    <property type="entry name" value="Aliphatic_acid_kin_short-chain"/>
</dbReference>
<dbReference type="PANTHER" id="PTHR21060">
    <property type="entry name" value="ACETATE KINASE"/>
    <property type="match status" value="1"/>
</dbReference>
<keyword evidence="5 7" id="KW-0418">Kinase</keyword>
<keyword evidence="3 7" id="KW-0808">Transferase</keyword>
<feature type="site" description="Transition state stabilizer" evidence="7">
    <location>
        <position position="241"/>
    </location>
</feature>
<organism evidence="9 10">
    <name type="scientific">Candidatus Faecivivens stercoravium</name>
    <dbReference type="NCBI Taxonomy" id="2840803"/>
    <lineage>
        <taxon>Bacteria</taxon>
        <taxon>Bacillati</taxon>
        <taxon>Bacillota</taxon>
        <taxon>Clostridia</taxon>
        <taxon>Eubacteriales</taxon>
        <taxon>Oscillospiraceae</taxon>
        <taxon>Oscillospiraceae incertae sedis</taxon>
        <taxon>Candidatus Faecivivens</taxon>
    </lineage>
</organism>
<feature type="active site" description="Proton donor/acceptor" evidence="7">
    <location>
        <position position="148"/>
    </location>
</feature>
<evidence type="ECO:0000313" key="10">
    <source>
        <dbReference type="Proteomes" id="UP000824241"/>
    </source>
</evidence>
<keyword evidence="7" id="KW-0460">Magnesium</keyword>
<dbReference type="EMBL" id="DVHA01000313">
    <property type="protein sequence ID" value="HIR61822.1"/>
    <property type="molecule type" value="Genomic_DNA"/>
</dbReference>
<dbReference type="PANTHER" id="PTHR21060:SF15">
    <property type="entry name" value="ACETATE KINASE-RELATED"/>
    <property type="match status" value="1"/>
</dbReference>
<feature type="binding site" evidence="7">
    <location>
        <begin position="208"/>
        <end position="212"/>
    </location>
    <ligand>
        <name>ATP</name>
        <dbReference type="ChEBI" id="CHEBI:30616"/>
    </ligand>
</feature>
<dbReference type="PROSITE" id="PS01075">
    <property type="entry name" value="ACETATE_KINASE_1"/>
    <property type="match status" value="1"/>
</dbReference>
<reference evidence="9" key="2">
    <citation type="journal article" date="2021" name="PeerJ">
        <title>Extensive microbial diversity within the chicken gut microbiome revealed by metagenomics and culture.</title>
        <authorList>
            <person name="Gilroy R."/>
            <person name="Ravi A."/>
            <person name="Getino M."/>
            <person name="Pursley I."/>
            <person name="Horton D.L."/>
            <person name="Alikhan N.F."/>
            <person name="Baker D."/>
            <person name="Gharbi K."/>
            <person name="Hall N."/>
            <person name="Watson M."/>
            <person name="Adriaenssens E.M."/>
            <person name="Foster-Nyarko E."/>
            <person name="Jarju S."/>
            <person name="Secka A."/>
            <person name="Antonio M."/>
            <person name="Oren A."/>
            <person name="Chaudhuri R.R."/>
            <person name="La Ragione R."/>
            <person name="Hildebrand F."/>
            <person name="Pallen M.J."/>
        </authorList>
    </citation>
    <scope>NUCLEOTIDE SEQUENCE</scope>
    <source>
        <strain evidence="9">CHK189-12415</strain>
    </source>
</reference>
<dbReference type="GO" id="GO:0005737">
    <property type="term" value="C:cytoplasm"/>
    <property type="evidence" value="ECO:0007669"/>
    <property type="project" value="UniProtKB-SubCell"/>
</dbReference>
<comment type="function">
    <text evidence="7">Catalyzes the formation of acetyl phosphate from acetate and ATP. Can also catalyze the reverse reaction.</text>
</comment>
<comment type="caution">
    <text evidence="9">The sequence shown here is derived from an EMBL/GenBank/DDBJ whole genome shotgun (WGS) entry which is preliminary data.</text>
</comment>
<dbReference type="NCBIfam" id="TIGR00016">
    <property type="entry name" value="ackA"/>
    <property type="match status" value="1"/>
</dbReference>
<dbReference type="GO" id="GO:0005524">
    <property type="term" value="F:ATP binding"/>
    <property type="evidence" value="ECO:0007669"/>
    <property type="project" value="UniProtKB-KW"/>
</dbReference>
<feature type="binding site" evidence="7">
    <location>
        <position position="7"/>
    </location>
    <ligand>
        <name>Mg(2+)</name>
        <dbReference type="ChEBI" id="CHEBI:18420"/>
    </ligand>
</feature>
<dbReference type="Pfam" id="PF00871">
    <property type="entry name" value="Acetate_kinase"/>
    <property type="match status" value="1"/>
</dbReference>
<dbReference type="GO" id="GO:0006085">
    <property type="term" value="P:acetyl-CoA biosynthetic process"/>
    <property type="evidence" value="ECO:0007669"/>
    <property type="project" value="UniProtKB-UniRule"/>
</dbReference>
<dbReference type="InterPro" id="IPR043129">
    <property type="entry name" value="ATPase_NBD"/>
</dbReference>
<sequence>MKILVINAGSSSLKYQLMNMDNEEVMAKGNCERIGIDGRITHKTASGYSTSEDCAFPTHTEAFEKVVEMLTQGEGKVVDSVSEIAAVGHRIVQGGAIFSQSVLVTDKVIDQIEGLAPLAPVHNLGAARALRACRKVFGENVPMVTVFDTAFHKTMPPKAYMYGLRYEDYEQYSIRKYGFHGTSHRFVSADFAKRIGKPLEELKLVTCHLGNGSSITAVDCGKSVDTTMGFTPLDGVIMGTRCGAIDPSAVLFLMQQTGMDAAEMSEYLNKKCGFLGISGRSSDNRDIEAGSAEGDERCQLVTEMLSYQIKKQIGAYAAAMNGLDAVVFTGGIGENAISIRGKACEGLDNILGLKVDPELNEKLNHASGRISTPDSKVEVWIVPTNEELLIAMDTMEIVSNLNK</sequence>
<comment type="similarity">
    <text evidence="1 7 8">Belongs to the acetokinase family.</text>
</comment>
<dbReference type="AlphaFoldDB" id="A0A9D1J5M7"/>
<dbReference type="InterPro" id="IPR023865">
    <property type="entry name" value="Aliphatic_acid_kinase_CS"/>
</dbReference>
<dbReference type="PRINTS" id="PR00471">
    <property type="entry name" value="ACETATEKNASE"/>
</dbReference>
<evidence type="ECO:0000256" key="6">
    <source>
        <dbReference type="ARBA" id="ARBA00022840"/>
    </source>
</evidence>
<dbReference type="Proteomes" id="UP000824241">
    <property type="component" value="Unassembled WGS sequence"/>
</dbReference>
<dbReference type="InterPro" id="IPR004372">
    <property type="entry name" value="Ac/propionate_kinase"/>
</dbReference>
<name>A0A9D1J5M7_9FIRM</name>
<dbReference type="EC" id="2.7.2.1" evidence="7"/>
<dbReference type="CDD" id="cd24010">
    <property type="entry name" value="ASKHA_NBD_AcK_PK"/>
    <property type="match status" value="1"/>
</dbReference>
<evidence type="ECO:0000256" key="7">
    <source>
        <dbReference type="HAMAP-Rule" id="MF_00020"/>
    </source>
</evidence>
<feature type="binding site" evidence="7">
    <location>
        <position position="14"/>
    </location>
    <ligand>
        <name>ATP</name>
        <dbReference type="ChEBI" id="CHEBI:30616"/>
    </ligand>
</feature>
<keyword evidence="4 7" id="KW-0547">Nucleotide-binding</keyword>
<dbReference type="HAMAP" id="MF_00020">
    <property type="entry name" value="Acetate_kinase"/>
    <property type="match status" value="1"/>
</dbReference>
<comment type="subunit">
    <text evidence="7">Homodimer.</text>
</comment>
<evidence type="ECO:0000256" key="3">
    <source>
        <dbReference type="ARBA" id="ARBA00022679"/>
    </source>
</evidence>
<evidence type="ECO:0000256" key="8">
    <source>
        <dbReference type="RuleBase" id="RU003835"/>
    </source>
</evidence>
<comment type="subcellular location">
    <subcellularLocation>
        <location evidence="7">Cytoplasm</location>
    </subcellularLocation>
</comment>
<proteinExistence type="inferred from homology"/>
<keyword evidence="7" id="KW-0479">Metal-binding</keyword>
<evidence type="ECO:0000313" key="9">
    <source>
        <dbReference type="EMBL" id="HIR61822.1"/>
    </source>
</evidence>
<comment type="catalytic activity">
    <reaction evidence="7">
        <text>acetate + ATP = acetyl phosphate + ADP</text>
        <dbReference type="Rhea" id="RHEA:11352"/>
        <dbReference type="ChEBI" id="CHEBI:22191"/>
        <dbReference type="ChEBI" id="CHEBI:30089"/>
        <dbReference type="ChEBI" id="CHEBI:30616"/>
        <dbReference type="ChEBI" id="CHEBI:456216"/>
        <dbReference type="EC" id="2.7.2.1"/>
    </reaction>
</comment>
<dbReference type="SUPFAM" id="SSF53067">
    <property type="entry name" value="Actin-like ATPase domain"/>
    <property type="match status" value="2"/>
</dbReference>
<dbReference type="Gene3D" id="3.30.420.40">
    <property type="match status" value="2"/>
</dbReference>
<feature type="site" description="Transition state stabilizer" evidence="7">
    <location>
        <position position="180"/>
    </location>
</feature>
<feature type="binding site" evidence="7">
    <location>
        <begin position="331"/>
        <end position="335"/>
    </location>
    <ligand>
        <name>ATP</name>
        <dbReference type="ChEBI" id="CHEBI:30616"/>
    </ligand>
</feature>
<dbReference type="PROSITE" id="PS01076">
    <property type="entry name" value="ACETATE_KINASE_2"/>
    <property type="match status" value="1"/>
</dbReference>
<gene>
    <name evidence="7" type="primary">ackA</name>
    <name evidence="9" type="ORF">IAB37_09640</name>
</gene>
<evidence type="ECO:0000256" key="2">
    <source>
        <dbReference type="ARBA" id="ARBA00022490"/>
    </source>
</evidence>
<dbReference type="PIRSF" id="PIRSF000722">
    <property type="entry name" value="Acetate_prop_kin"/>
    <property type="match status" value="1"/>
</dbReference>
<dbReference type="GO" id="GO:0008776">
    <property type="term" value="F:acetate kinase activity"/>
    <property type="evidence" value="ECO:0007669"/>
    <property type="project" value="UniProtKB-UniRule"/>
</dbReference>
<dbReference type="GO" id="GO:0006083">
    <property type="term" value="P:acetate metabolic process"/>
    <property type="evidence" value="ECO:0007669"/>
    <property type="project" value="TreeGrafter"/>
</dbReference>
<protein>
    <recommendedName>
        <fullName evidence="7">Acetate kinase</fullName>
        <ecNumber evidence="7">2.7.2.1</ecNumber>
    </recommendedName>
    <alternativeName>
        <fullName evidence="7">Acetokinase</fullName>
    </alternativeName>
</protein>
<comment type="pathway">
    <text evidence="7">Metabolic intermediate biosynthesis; acetyl-CoA biosynthesis; acetyl-CoA from acetate: step 1/2.</text>
</comment>
<reference evidence="9" key="1">
    <citation type="submission" date="2020-10" db="EMBL/GenBank/DDBJ databases">
        <authorList>
            <person name="Gilroy R."/>
        </authorList>
    </citation>
    <scope>NUCLEOTIDE SEQUENCE</scope>
    <source>
        <strain evidence="9">CHK189-12415</strain>
    </source>
</reference>
<feature type="binding site" evidence="7">
    <location>
        <position position="386"/>
    </location>
    <ligand>
        <name>Mg(2+)</name>
        <dbReference type="ChEBI" id="CHEBI:18420"/>
    </ligand>
</feature>
<accession>A0A9D1J5M7</accession>
<evidence type="ECO:0000256" key="4">
    <source>
        <dbReference type="ARBA" id="ARBA00022741"/>
    </source>
</evidence>
<dbReference type="GO" id="GO:0000287">
    <property type="term" value="F:magnesium ion binding"/>
    <property type="evidence" value="ECO:0007669"/>
    <property type="project" value="UniProtKB-UniRule"/>
</dbReference>
<evidence type="ECO:0000256" key="5">
    <source>
        <dbReference type="ARBA" id="ARBA00022777"/>
    </source>
</evidence>
<comment type="cofactor">
    <cofactor evidence="7">
        <name>Mg(2+)</name>
        <dbReference type="ChEBI" id="CHEBI:18420"/>
    </cofactor>
    <cofactor evidence="7">
        <name>Mn(2+)</name>
        <dbReference type="ChEBI" id="CHEBI:29035"/>
    </cofactor>
    <text evidence="7">Mg(2+). Can also accept Mn(2+).</text>
</comment>
<keyword evidence="6 7" id="KW-0067">ATP-binding</keyword>
<evidence type="ECO:0000256" key="1">
    <source>
        <dbReference type="ARBA" id="ARBA00008748"/>
    </source>
</evidence>
<feature type="binding site" evidence="7">
    <location>
        <position position="90"/>
    </location>
    <ligand>
        <name>substrate</name>
    </ligand>
</feature>
<keyword evidence="2 7" id="KW-0963">Cytoplasm</keyword>
<feature type="binding site" evidence="7">
    <location>
        <begin position="283"/>
        <end position="285"/>
    </location>
    <ligand>
        <name>ATP</name>
        <dbReference type="ChEBI" id="CHEBI:30616"/>
    </ligand>
</feature>